<dbReference type="AlphaFoldDB" id="X1LL85"/>
<sequence>MIENIQFINRIKEDNLQFSVLIPSWNNLPYLINAVESIRQHSFYKHQIIVHINEGKDGSLDWVKQQPDVDYTYSNNNIGLCYALNASRQLVKTAYMVYLNDDMYVLPDWDKYLMDAIKEIGHNMFFLNGTGIEPYAGNPCIIHKDYGTDIQSFNKELLLKEYASLEKEDWQAGSWSPSVMHVSLWDLIGGYSVEFSPAHYSDPDVAMKLWHAGVRIFKGVAKSRVYHFGP</sequence>
<dbReference type="Pfam" id="PF00535">
    <property type="entry name" value="Glycos_transf_2"/>
    <property type="match status" value="1"/>
</dbReference>
<feature type="non-terminal residue" evidence="5">
    <location>
        <position position="230"/>
    </location>
</feature>
<reference evidence="5" key="1">
    <citation type="journal article" date="2014" name="Front. Microbiol.">
        <title>High frequency of phylogenetically diverse reductive dehalogenase-homologous genes in deep subseafloor sedimentary metagenomes.</title>
        <authorList>
            <person name="Kawai M."/>
            <person name="Futagami T."/>
            <person name="Toyoda A."/>
            <person name="Takaki Y."/>
            <person name="Nishi S."/>
            <person name="Hori S."/>
            <person name="Arai W."/>
            <person name="Tsubouchi T."/>
            <person name="Morono Y."/>
            <person name="Uchiyama I."/>
            <person name="Ito T."/>
            <person name="Fujiyama A."/>
            <person name="Inagaki F."/>
            <person name="Takami H."/>
        </authorList>
    </citation>
    <scope>NUCLEOTIDE SEQUENCE</scope>
    <source>
        <strain evidence="5">Expedition CK06-06</strain>
    </source>
</reference>
<dbReference type="PANTHER" id="PTHR43179">
    <property type="entry name" value="RHAMNOSYLTRANSFERASE WBBL"/>
    <property type="match status" value="1"/>
</dbReference>
<evidence type="ECO:0000313" key="5">
    <source>
        <dbReference type="EMBL" id="GAI19848.1"/>
    </source>
</evidence>
<evidence type="ECO:0000256" key="2">
    <source>
        <dbReference type="ARBA" id="ARBA00022676"/>
    </source>
</evidence>
<dbReference type="GO" id="GO:0016757">
    <property type="term" value="F:glycosyltransferase activity"/>
    <property type="evidence" value="ECO:0007669"/>
    <property type="project" value="UniProtKB-KW"/>
</dbReference>
<dbReference type="EMBL" id="BARV01018436">
    <property type="protein sequence ID" value="GAI19848.1"/>
    <property type="molecule type" value="Genomic_DNA"/>
</dbReference>
<dbReference type="SUPFAM" id="SSF53448">
    <property type="entry name" value="Nucleotide-diphospho-sugar transferases"/>
    <property type="match status" value="1"/>
</dbReference>
<keyword evidence="2" id="KW-0328">Glycosyltransferase</keyword>
<dbReference type="InterPro" id="IPR001173">
    <property type="entry name" value="Glyco_trans_2-like"/>
</dbReference>
<proteinExistence type="inferred from homology"/>
<protein>
    <recommendedName>
        <fullName evidence="4">Glycosyltransferase 2-like domain-containing protein</fullName>
    </recommendedName>
</protein>
<dbReference type="PANTHER" id="PTHR43179:SF12">
    <property type="entry name" value="GALACTOFURANOSYLTRANSFERASE GLFT2"/>
    <property type="match status" value="1"/>
</dbReference>
<accession>X1LL85</accession>
<dbReference type="InterPro" id="IPR029044">
    <property type="entry name" value="Nucleotide-diphossugar_trans"/>
</dbReference>
<comment type="similarity">
    <text evidence="1">Belongs to the glycosyltransferase 2 family.</text>
</comment>
<organism evidence="5">
    <name type="scientific">marine sediment metagenome</name>
    <dbReference type="NCBI Taxonomy" id="412755"/>
    <lineage>
        <taxon>unclassified sequences</taxon>
        <taxon>metagenomes</taxon>
        <taxon>ecological metagenomes</taxon>
    </lineage>
</organism>
<comment type="caution">
    <text evidence="5">The sequence shown here is derived from an EMBL/GenBank/DDBJ whole genome shotgun (WGS) entry which is preliminary data.</text>
</comment>
<evidence type="ECO:0000256" key="3">
    <source>
        <dbReference type="ARBA" id="ARBA00022679"/>
    </source>
</evidence>
<evidence type="ECO:0000256" key="1">
    <source>
        <dbReference type="ARBA" id="ARBA00006739"/>
    </source>
</evidence>
<keyword evidence="3" id="KW-0808">Transferase</keyword>
<name>X1LL85_9ZZZZ</name>
<gene>
    <name evidence="5" type="ORF">S06H3_31177</name>
</gene>
<feature type="domain" description="Glycosyltransferase 2-like" evidence="4">
    <location>
        <begin position="19"/>
        <end position="128"/>
    </location>
</feature>
<evidence type="ECO:0000259" key="4">
    <source>
        <dbReference type="Pfam" id="PF00535"/>
    </source>
</evidence>
<dbReference type="Gene3D" id="3.90.550.10">
    <property type="entry name" value="Spore Coat Polysaccharide Biosynthesis Protein SpsA, Chain A"/>
    <property type="match status" value="1"/>
</dbReference>